<name>D5BTJ3_PUNMI</name>
<dbReference type="eggNOG" id="COG3246">
    <property type="taxonomic scope" value="Bacteria"/>
</dbReference>
<proteinExistence type="predicted"/>
<dbReference type="PANTHER" id="PTHR37418:SF2">
    <property type="entry name" value="3-KETO-5-AMINOHEXANOATE CLEAVAGE ENZYME"/>
    <property type="match status" value="1"/>
</dbReference>
<gene>
    <name evidence="5" type="ordered locus">SAR116_1347</name>
</gene>
<keyword evidence="2" id="KW-0808">Transferase</keyword>
<keyword evidence="4" id="KW-0862">Zinc</keyword>
<dbReference type="STRING" id="488538.SAR116_1347"/>
<reference evidence="5 6" key="1">
    <citation type="journal article" date="2010" name="J. Bacteriol.">
        <title>Complete genome sequence of "Candidatus Puniceispirillum marinum" IMCC1322, a representative of the SAR116 clade in the Alphaproteobacteria.</title>
        <authorList>
            <person name="Oh H.M."/>
            <person name="Kwon K.K."/>
            <person name="Kang I."/>
            <person name="Kang S.G."/>
            <person name="Lee J.H."/>
            <person name="Kim S.J."/>
            <person name="Cho J.C."/>
        </authorList>
    </citation>
    <scope>NUCLEOTIDE SEQUENCE [LARGE SCALE GENOMIC DNA]</scope>
    <source>
        <strain evidence="5 6">IMCC1322</strain>
    </source>
</reference>
<evidence type="ECO:0000256" key="2">
    <source>
        <dbReference type="ARBA" id="ARBA00022679"/>
    </source>
</evidence>
<dbReference type="InterPro" id="IPR008567">
    <property type="entry name" value="BKACE"/>
</dbReference>
<keyword evidence="3" id="KW-0479">Metal-binding</keyword>
<dbReference type="PANTHER" id="PTHR37418">
    <property type="entry name" value="3-KETO-5-AMINOHEXANOATE CLEAVAGE ENZYME-RELATED"/>
    <property type="match status" value="1"/>
</dbReference>
<dbReference type="AlphaFoldDB" id="D5BTJ3"/>
<evidence type="ECO:0000313" key="5">
    <source>
        <dbReference type="EMBL" id="ADE39590.1"/>
    </source>
</evidence>
<evidence type="ECO:0000313" key="6">
    <source>
        <dbReference type="Proteomes" id="UP000007460"/>
    </source>
</evidence>
<evidence type="ECO:0000256" key="4">
    <source>
        <dbReference type="ARBA" id="ARBA00022833"/>
    </source>
</evidence>
<comment type="cofactor">
    <cofactor evidence="1">
        <name>Zn(2+)</name>
        <dbReference type="ChEBI" id="CHEBI:29105"/>
    </cofactor>
</comment>
<dbReference type="Proteomes" id="UP000007460">
    <property type="component" value="Chromosome"/>
</dbReference>
<protein>
    <recommendedName>
        <fullName evidence="7">3-keto-5-aminohexanoate cleavage enzyme</fullName>
    </recommendedName>
</protein>
<keyword evidence="6" id="KW-1185">Reference proteome</keyword>
<accession>D5BTJ3</accession>
<organism evidence="5 6">
    <name type="scientific">Puniceispirillum marinum (strain IMCC1322)</name>
    <dbReference type="NCBI Taxonomy" id="488538"/>
    <lineage>
        <taxon>Bacteria</taxon>
        <taxon>Pseudomonadati</taxon>
        <taxon>Pseudomonadota</taxon>
        <taxon>Alphaproteobacteria</taxon>
        <taxon>Candidatus Puniceispirillales</taxon>
        <taxon>Candidatus Puniceispirillaceae</taxon>
        <taxon>Candidatus Puniceispirillum</taxon>
    </lineage>
</organism>
<dbReference type="KEGG" id="apb:SAR116_1347"/>
<dbReference type="Pfam" id="PF05853">
    <property type="entry name" value="BKACE"/>
    <property type="match status" value="1"/>
</dbReference>
<dbReference type="InterPro" id="IPR013785">
    <property type="entry name" value="Aldolase_TIM"/>
</dbReference>
<dbReference type="Gene3D" id="3.20.20.70">
    <property type="entry name" value="Aldolase class I"/>
    <property type="match status" value="1"/>
</dbReference>
<sequence>MLSHHHASILSMVILSSCANQYWIERFVMTQPTIIMAAPNGARKQKSDHPALPVTIAETVAAAKACCDAGASILHAHVRDEDGAHVLDAQRYISLLDAMRNAVPEMLVQITTEAVGRYSPQEQSDIVFAVKPDFVSVGFAEMIGDASADAVAHARDFYHQAQAQNIHVQHILYSPENLIAFKNAIADGIVPSASAGGHHVLLVLGRYTADFQSDPDDLQAFIKADMSDFASWSVCAFGYREFDAMQAAITAGGHCRVGFENNLHLKDGTLAPDNATLVRQLAQSCTPATRAETLALLGGSN</sequence>
<evidence type="ECO:0008006" key="7">
    <source>
        <dbReference type="Google" id="ProtNLM"/>
    </source>
</evidence>
<evidence type="ECO:0000256" key="1">
    <source>
        <dbReference type="ARBA" id="ARBA00001947"/>
    </source>
</evidence>
<dbReference type="HOGENOM" id="CLU_065536_3_0_5"/>
<dbReference type="EMBL" id="CP001751">
    <property type="protein sequence ID" value="ADE39590.1"/>
    <property type="molecule type" value="Genomic_DNA"/>
</dbReference>
<evidence type="ECO:0000256" key="3">
    <source>
        <dbReference type="ARBA" id="ARBA00022723"/>
    </source>
</evidence>
<dbReference type="GO" id="GO:0046872">
    <property type="term" value="F:metal ion binding"/>
    <property type="evidence" value="ECO:0007669"/>
    <property type="project" value="UniProtKB-KW"/>
</dbReference>
<dbReference type="GO" id="GO:0043720">
    <property type="term" value="F:3-keto-5-aminohexanoate cleavage activity"/>
    <property type="evidence" value="ECO:0007669"/>
    <property type="project" value="InterPro"/>
</dbReference>